<evidence type="ECO:0000256" key="2">
    <source>
        <dbReference type="ARBA" id="ARBA00004173"/>
    </source>
</evidence>
<sequence length="456" mass="52693">MYKSKQQIIRRPKAPIEGLFCNYSHRICMQNRIDGFDYCIKHILEDKDAPYKQCSYMSNKNGKRCHNAAPKSDRKDGYCIEHAKKTAILRQQAARKHKPRETPESLLEELEHHNGSNPSSNPELRRPRSVDTMASRILGILRDYASSGESDTETCLVDQAWRGDGDSDAESIDSEQEDILKHAGIYTAEEVALITRDKLIRLQSLYIDQFKRLQHVMREKRRKCLRGMRIERDRISSVHSSKDDPNQRDKYNKLMAMKKYHKRHGREALLHRQSKQRRMAEGANYKHPSYSKCIHMTDGIKCLQRVVPLSKFCQQHILEDPHQVLFQACGYGQMTCAKPVASCGEEQPRCMLHVPLQEYRSRLPIKDEEPDMLDDVKDMMLQQIDVVTEDNKPIFEDQDDEPLSHLLNLDRHDLMNSSQVANLPDIPVSMNIGQQSLPANNSTNSSGQTFERQISH</sequence>
<dbReference type="GO" id="GO:0044545">
    <property type="term" value="C:NSL complex"/>
    <property type="evidence" value="ECO:0007669"/>
    <property type="project" value="TreeGrafter"/>
</dbReference>
<evidence type="ECO:0000313" key="17">
    <source>
        <dbReference type="Proteomes" id="UP000749559"/>
    </source>
</evidence>
<feature type="region of interest" description="Disordered" evidence="14">
    <location>
        <begin position="108"/>
        <end position="129"/>
    </location>
</feature>
<evidence type="ECO:0000313" key="16">
    <source>
        <dbReference type="EMBL" id="CAH1773529.1"/>
    </source>
</evidence>
<dbReference type="OrthoDB" id="677315at2759"/>
<keyword evidence="7" id="KW-0156">Chromatin regulator</keyword>
<evidence type="ECO:0000256" key="9">
    <source>
        <dbReference type="ARBA" id="ARBA00023242"/>
    </source>
</evidence>
<dbReference type="GO" id="GO:0005634">
    <property type="term" value="C:nucleus"/>
    <property type="evidence" value="ECO:0007669"/>
    <property type="project" value="UniProtKB-SubCell"/>
</dbReference>
<dbReference type="InterPro" id="IPR026316">
    <property type="entry name" value="NSL2"/>
</dbReference>
<proteinExistence type="predicted"/>
<dbReference type="PANTHER" id="PTHR13453">
    <property type="entry name" value="KAT8 REGULATORY NSL COMPLEX SUBUNIT 2"/>
    <property type="match status" value="1"/>
</dbReference>
<keyword evidence="9" id="KW-0539">Nucleus</keyword>
<feature type="domain" description="KANL2-like probable zinc-finger" evidence="15">
    <location>
        <begin position="21"/>
        <end position="83"/>
    </location>
</feature>
<evidence type="ECO:0000256" key="8">
    <source>
        <dbReference type="ARBA" id="ARBA00023128"/>
    </source>
</evidence>
<evidence type="ECO:0000256" key="5">
    <source>
        <dbReference type="ARBA" id="ARBA00022553"/>
    </source>
</evidence>
<comment type="subcellular location">
    <subcellularLocation>
        <location evidence="2">Mitochondrion</location>
    </subcellularLocation>
    <subcellularLocation>
        <location evidence="1">Nucleus</location>
    </subcellularLocation>
</comment>
<reference evidence="16" key="1">
    <citation type="submission" date="2022-03" db="EMBL/GenBank/DDBJ databases">
        <authorList>
            <person name="Martin C."/>
        </authorList>
    </citation>
    <scope>NUCLEOTIDE SEQUENCE</scope>
</reference>
<keyword evidence="8" id="KW-0496">Mitochondrion</keyword>
<feature type="domain" description="KANL2-like probable zinc-finger" evidence="15">
    <location>
        <begin position="300"/>
        <end position="353"/>
    </location>
</feature>
<organism evidence="16 17">
    <name type="scientific">Owenia fusiformis</name>
    <name type="common">Polychaete worm</name>
    <dbReference type="NCBI Taxonomy" id="6347"/>
    <lineage>
        <taxon>Eukaryota</taxon>
        <taxon>Metazoa</taxon>
        <taxon>Spiralia</taxon>
        <taxon>Lophotrochozoa</taxon>
        <taxon>Annelida</taxon>
        <taxon>Polychaeta</taxon>
        <taxon>Sedentaria</taxon>
        <taxon>Canalipalpata</taxon>
        <taxon>Sabellida</taxon>
        <taxon>Oweniida</taxon>
        <taxon>Oweniidae</taxon>
        <taxon>Owenia</taxon>
    </lineage>
</organism>
<evidence type="ECO:0000256" key="3">
    <source>
        <dbReference type="ARBA" id="ARBA00015508"/>
    </source>
</evidence>
<evidence type="ECO:0000256" key="12">
    <source>
        <dbReference type="ARBA" id="ARBA00093359"/>
    </source>
</evidence>
<keyword evidence="17" id="KW-1185">Reference proteome</keyword>
<keyword evidence="4" id="KW-1017">Isopeptide bond</keyword>
<evidence type="ECO:0000256" key="4">
    <source>
        <dbReference type="ARBA" id="ARBA00022499"/>
    </source>
</evidence>
<protein>
    <recommendedName>
        <fullName evidence="3">KAT8 regulatory NSL complex subunit 2</fullName>
    </recommendedName>
    <alternativeName>
        <fullName evidence="11">NSL complex protein NSL2</fullName>
    </alternativeName>
    <alternativeName>
        <fullName evidence="10">Non-specific lethal 2 homolog</fullName>
    </alternativeName>
</protein>
<name>A0A8J1Y058_OWEFU</name>
<dbReference type="PANTHER" id="PTHR13453:SF1">
    <property type="entry name" value="KAT8 REGULATORY NSL COMPLEX SUBUNIT 2"/>
    <property type="match status" value="1"/>
</dbReference>
<feature type="region of interest" description="Disordered" evidence="14">
    <location>
        <begin position="433"/>
        <end position="456"/>
    </location>
</feature>
<keyword evidence="6" id="KW-0832">Ubl conjugation</keyword>
<evidence type="ECO:0000256" key="10">
    <source>
        <dbReference type="ARBA" id="ARBA00032947"/>
    </source>
</evidence>
<dbReference type="Pfam" id="PF13891">
    <property type="entry name" value="zf-C3HC3H_KANSL2"/>
    <property type="match status" value="2"/>
</dbReference>
<evidence type="ECO:0000256" key="14">
    <source>
        <dbReference type="SAM" id="MobiDB-lite"/>
    </source>
</evidence>
<dbReference type="Proteomes" id="UP000749559">
    <property type="component" value="Unassembled WGS sequence"/>
</dbReference>
<dbReference type="GO" id="GO:0006325">
    <property type="term" value="P:chromatin organization"/>
    <property type="evidence" value="ECO:0007669"/>
    <property type="project" value="UniProtKB-KW"/>
</dbReference>
<evidence type="ECO:0000256" key="1">
    <source>
        <dbReference type="ARBA" id="ARBA00004123"/>
    </source>
</evidence>
<dbReference type="EMBL" id="CAIIXF020000001">
    <property type="protein sequence ID" value="CAH1773529.1"/>
    <property type="molecule type" value="Genomic_DNA"/>
</dbReference>
<dbReference type="AlphaFoldDB" id="A0A8J1Y058"/>
<evidence type="ECO:0000259" key="15">
    <source>
        <dbReference type="Pfam" id="PF13891"/>
    </source>
</evidence>
<keyword evidence="5" id="KW-0597">Phosphoprotein</keyword>
<evidence type="ECO:0000256" key="13">
    <source>
        <dbReference type="ARBA" id="ARBA00093543"/>
    </source>
</evidence>
<evidence type="ECO:0000256" key="7">
    <source>
        <dbReference type="ARBA" id="ARBA00022853"/>
    </source>
</evidence>
<comment type="function">
    <text evidence="12">Non-catalytic component of the NSL histone acetyltransferase complex, a multiprotein complex that mediates histone H4 acetylation at 'Lys-5'- and 'Lys-8' (H4K5ac and H4K8ac) at transcription start sites and promotes transcription initiation. Required for NSL complex stability and for transcription of intraciliary transport genes in both ciliated and non-ciliated cells by regulating histone H4 acetylation at 'Lys-5'- and 'Lys-12' (H4K5ac and H4K12ac). This is necessary for cilium assembly in ciliated cells and for organization of the microtubule cytoskeleton in non-ciliated cells. Required within the NSL complex to maintain nuclear architecture stability by promoting KAT8-mediated acetylation of lamin LMNA.</text>
</comment>
<evidence type="ECO:0000256" key="6">
    <source>
        <dbReference type="ARBA" id="ARBA00022843"/>
    </source>
</evidence>
<dbReference type="GO" id="GO:0005739">
    <property type="term" value="C:mitochondrion"/>
    <property type="evidence" value="ECO:0007669"/>
    <property type="project" value="UniProtKB-SubCell"/>
</dbReference>
<gene>
    <name evidence="16" type="ORF">OFUS_LOCUS1114</name>
</gene>
<comment type="subunit">
    <text evidence="13">Component of the NSL complex at least composed of KAT8/MOF, KANSL1, KANSL2, KANSL3, MCRS1, PHF20, OGT1/OGT, WDR5 and HCFC1.</text>
</comment>
<accession>A0A8J1Y058</accession>
<comment type="caution">
    <text evidence="16">The sequence shown here is derived from an EMBL/GenBank/DDBJ whole genome shotgun (WGS) entry which is preliminary data.</text>
</comment>
<evidence type="ECO:0000256" key="11">
    <source>
        <dbReference type="ARBA" id="ARBA00033378"/>
    </source>
</evidence>
<dbReference type="InterPro" id="IPR025927">
    <property type="entry name" value="Znf_KANL2-like"/>
</dbReference>